<protein>
    <submittedName>
        <fullName evidence="3">Uncharacterized protein</fullName>
    </submittedName>
</protein>
<feature type="chain" id="PRO_5034092092" evidence="2">
    <location>
        <begin position="20"/>
        <end position="283"/>
    </location>
</feature>
<reference evidence="3" key="1">
    <citation type="submission" date="2021-03" db="EMBL/GenBank/DDBJ databases">
        <authorList>
            <person name="Tagirdzhanova G."/>
        </authorList>
    </citation>
    <scope>NUCLEOTIDE SEQUENCE</scope>
</reference>
<proteinExistence type="predicted"/>
<feature type="region of interest" description="Disordered" evidence="1">
    <location>
        <begin position="249"/>
        <end position="283"/>
    </location>
</feature>
<keyword evidence="2" id="KW-0732">Signal</keyword>
<accession>A0A8H3EFL9</accession>
<dbReference type="AlphaFoldDB" id="A0A8H3EFL9"/>
<feature type="compositionally biased region" description="Polar residues" evidence="1">
    <location>
        <begin position="253"/>
        <end position="283"/>
    </location>
</feature>
<feature type="signal peptide" evidence="2">
    <location>
        <begin position="1"/>
        <end position="19"/>
    </location>
</feature>
<dbReference type="OrthoDB" id="5290324at2759"/>
<evidence type="ECO:0000256" key="1">
    <source>
        <dbReference type="SAM" id="MobiDB-lite"/>
    </source>
</evidence>
<evidence type="ECO:0000313" key="3">
    <source>
        <dbReference type="EMBL" id="CAF9905644.1"/>
    </source>
</evidence>
<comment type="caution">
    <text evidence="3">The sequence shown here is derived from an EMBL/GenBank/DDBJ whole genome shotgun (WGS) entry which is preliminary data.</text>
</comment>
<name>A0A8H3EFL9_9LECA</name>
<organism evidence="3 4">
    <name type="scientific">Alectoria fallacina</name>
    <dbReference type="NCBI Taxonomy" id="1903189"/>
    <lineage>
        <taxon>Eukaryota</taxon>
        <taxon>Fungi</taxon>
        <taxon>Dikarya</taxon>
        <taxon>Ascomycota</taxon>
        <taxon>Pezizomycotina</taxon>
        <taxon>Lecanoromycetes</taxon>
        <taxon>OSLEUM clade</taxon>
        <taxon>Lecanoromycetidae</taxon>
        <taxon>Lecanorales</taxon>
        <taxon>Lecanorineae</taxon>
        <taxon>Parmeliaceae</taxon>
        <taxon>Alectoria</taxon>
    </lineage>
</organism>
<dbReference type="Proteomes" id="UP000664203">
    <property type="component" value="Unassembled WGS sequence"/>
</dbReference>
<dbReference type="EMBL" id="CAJPDR010000012">
    <property type="protein sequence ID" value="CAF9905644.1"/>
    <property type="molecule type" value="Genomic_DNA"/>
</dbReference>
<evidence type="ECO:0000256" key="2">
    <source>
        <dbReference type="SAM" id="SignalP"/>
    </source>
</evidence>
<keyword evidence="4" id="KW-1185">Reference proteome</keyword>
<evidence type="ECO:0000313" key="4">
    <source>
        <dbReference type="Proteomes" id="UP000664203"/>
    </source>
</evidence>
<gene>
    <name evidence="3" type="ORF">ALECFALPRED_001067</name>
</gene>
<sequence length="283" mass="31392">MKLLQLHYLLALFLPIVSTYTIEDCGNDKPAIGYAITLAQTTVIRPLLDLQLGISSIHGYTAMYKSNIFKAFLQTLMSKILHLPVTQAAGRDQEPTFVCAKANMEQKYAIGYDPLDRCARTGVTSFWAKDTAIVFLCPSFTTLGFNPSFTPHGPVDIYCPLVQNNVFLGHPDPLVRYQSYDLVHQLVHLYLQDGALTSQTEPKEVMDWNSCVGLGWTPFEGGPTVKNPFNLVYYVAFVNQECTQMPDPFASPFSGQDDQTSLLSSGNVSRALTTNTTDSRLQS</sequence>